<dbReference type="InterPro" id="IPR014721">
    <property type="entry name" value="Ribsml_uS5_D2-typ_fold_subgr"/>
</dbReference>
<dbReference type="SUPFAM" id="SSF54211">
    <property type="entry name" value="Ribosomal protein S5 domain 2-like"/>
    <property type="match status" value="1"/>
</dbReference>
<gene>
    <name evidence="1" type="ORF">B1H19_09235</name>
</gene>
<organism evidence="1 2">
    <name type="scientific">Streptomyces gilvosporeus</name>
    <dbReference type="NCBI Taxonomy" id="553510"/>
    <lineage>
        <taxon>Bacteria</taxon>
        <taxon>Bacillati</taxon>
        <taxon>Actinomycetota</taxon>
        <taxon>Actinomycetes</taxon>
        <taxon>Kitasatosporales</taxon>
        <taxon>Streptomycetaceae</taxon>
        <taxon>Streptomyces</taxon>
    </lineage>
</organism>
<keyword evidence="2" id="KW-1185">Reference proteome</keyword>
<dbReference type="Gene3D" id="3.30.230.10">
    <property type="match status" value="1"/>
</dbReference>
<evidence type="ECO:0000313" key="2">
    <source>
        <dbReference type="Proteomes" id="UP000192726"/>
    </source>
</evidence>
<dbReference type="STRING" id="553510.B1H19_09235"/>
<reference evidence="1 2" key="1">
    <citation type="submission" date="2017-04" db="EMBL/GenBank/DDBJ databases">
        <title>Complete Genome Sequence of Streptomyces gilvosporeus F607, a Capable Producer of Natamycin.</title>
        <authorList>
            <person name="Zong G."/>
            <person name="Zhong C."/>
            <person name="Fu J."/>
            <person name="Qin R."/>
            <person name="Cao G."/>
        </authorList>
    </citation>
    <scope>NUCLEOTIDE SEQUENCE [LARGE SCALE GENOMIC DNA]</scope>
    <source>
        <strain evidence="1 2">F607</strain>
    </source>
</reference>
<dbReference type="KEGG" id="sgv:B1H19_09235"/>
<name>A0A1V0TNI8_9ACTN</name>
<proteinExistence type="predicted"/>
<dbReference type="RefSeq" id="WP_083104138.1">
    <property type="nucleotide sequence ID" value="NZ_CP020569.1"/>
</dbReference>
<accession>A0A1V0TNI8</accession>
<protein>
    <recommendedName>
        <fullName evidence="3">Translation elongation factor EFG/EF2 domain-containing protein</fullName>
    </recommendedName>
</protein>
<dbReference type="OrthoDB" id="4238268at2"/>
<dbReference type="Proteomes" id="UP000192726">
    <property type="component" value="Chromosome"/>
</dbReference>
<dbReference type="InterPro" id="IPR020568">
    <property type="entry name" value="Ribosomal_Su5_D2-typ_SF"/>
</dbReference>
<evidence type="ECO:0000313" key="1">
    <source>
        <dbReference type="EMBL" id="ARF54358.1"/>
    </source>
</evidence>
<dbReference type="EMBL" id="CP020569">
    <property type="protein sequence ID" value="ARF54358.1"/>
    <property type="molecule type" value="Genomic_DNA"/>
</dbReference>
<dbReference type="AlphaFoldDB" id="A0A1V0TNI8"/>
<sequence>MTTAAEPFRFPPEPVRNVRIRHLCQTSCGGPFAIVTLDFEPLPDEEFAPVAFDWPVRDRQRNRDLSGRYHYPREWLPDDLAQALEEGVAQALRALPADIRPAAWCTVTEAVWHEVDSHERGFRQAGAMAVREALRRCGR</sequence>
<evidence type="ECO:0008006" key="3">
    <source>
        <dbReference type="Google" id="ProtNLM"/>
    </source>
</evidence>